<dbReference type="EMBL" id="MU005787">
    <property type="protein sequence ID" value="KAF2703473.1"/>
    <property type="molecule type" value="Genomic_DNA"/>
</dbReference>
<evidence type="ECO:0000256" key="1">
    <source>
        <dbReference type="SAM" id="MobiDB-lite"/>
    </source>
</evidence>
<dbReference type="Proteomes" id="UP000799428">
    <property type="component" value="Unassembled WGS sequence"/>
</dbReference>
<organism evidence="2 3">
    <name type="scientific">Pleomassaria siparia CBS 279.74</name>
    <dbReference type="NCBI Taxonomy" id="1314801"/>
    <lineage>
        <taxon>Eukaryota</taxon>
        <taxon>Fungi</taxon>
        <taxon>Dikarya</taxon>
        <taxon>Ascomycota</taxon>
        <taxon>Pezizomycotina</taxon>
        <taxon>Dothideomycetes</taxon>
        <taxon>Pleosporomycetidae</taxon>
        <taxon>Pleosporales</taxon>
        <taxon>Pleomassariaceae</taxon>
        <taxon>Pleomassaria</taxon>
    </lineage>
</organism>
<feature type="compositionally biased region" description="Basic and acidic residues" evidence="1">
    <location>
        <begin position="28"/>
        <end position="59"/>
    </location>
</feature>
<evidence type="ECO:0000313" key="2">
    <source>
        <dbReference type="EMBL" id="KAF2703473.1"/>
    </source>
</evidence>
<reference evidence="2" key="1">
    <citation type="journal article" date="2020" name="Stud. Mycol.">
        <title>101 Dothideomycetes genomes: a test case for predicting lifestyles and emergence of pathogens.</title>
        <authorList>
            <person name="Haridas S."/>
            <person name="Albert R."/>
            <person name="Binder M."/>
            <person name="Bloem J."/>
            <person name="Labutti K."/>
            <person name="Salamov A."/>
            <person name="Andreopoulos B."/>
            <person name="Baker S."/>
            <person name="Barry K."/>
            <person name="Bills G."/>
            <person name="Bluhm B."/>
            <person name="Cannon C."/>
            <person name="Castanera R."/>
            <person name="Culley D."/>
            <person name="Daum C."/>
            <person name="Ezra D."/>
            <person name="Gonzalez J."/>
            <person name="Henrissat B."/>
            <person name="Kuo A."/>
            <person name="Liang C."/>
            <person name="Lipzen A."/>
            <person name="Lutzoni F."/>
            <person name="Magnuson J."/>
            <person name="Mondo S."/>
            <person name="Nolan M."/>
            <person name="Ohm R."/>
            <person name="Pangilinan J."/>
            <person name="Park H.-J."/>
            <person name="Ramirez L."/>
            <person name="Alfaro M."/>
            <person name="Sun H."/>
            <person name="Tritt A."/>
            <person name="Yoshinaga Y."/>
            <person name="Zwiers L.-H."/>
            <person name="Turgeon B."/>
            <person name="Goodwin S."/>
            <person name="Spatafora J."/>
            <person name="Crous P."/>
            <person name="Grigoriev I."/>
        </authorList>
    </citation>
    <scope>NUCLEOTIDE SEQUENCE</scope>
    <source>
        <strain evidence="2">CBS 279.74</strain>
    </source>
</reference>
<evidence type="ECO:0000313" key="3">
    <source>
        <dbReference type="Proteomes" id="UP000799428"/>
    </source>
</evidence>
<gene>
    <name evidence="2" type="ORF">K504DRAFT_495590</name>
</gene>
<sequence length="167" mass="18551">MEPASSANLPGPTPKEKEGVSPSLESINDGKKTVDQPAKVVDDKDGRIANAKAPDETKGDGSSAKLEATKEKLRGLFEVLVTIMTIKGKLEQFYGKLEETEDPLRDVYEDLVKIIFMAIERKFEQSHGELEETEENSGFLYEIASAYAAYERTLQQIGRKYPDGRHA</sequence>
<dbReference type="AlphaFoldDB" id="A0A6G1JT31"/>
<feature type="region of interest" description="Disordered" evidence="1">
    <location>
        <begin position="1"/>
        <end position="66"/>
    </location>
</feature>
<name>A0A6G1JT31_9PLEO</name>
<accession>A0A6G1JT31</accession>
<keyword evidence="3" id="KW-1185">Reference proteome</keyword>
<protein>
    <submittedName>
        <fullName evidence="2">Uncharacterized protein</fullName>
    </submittedName>
</protein>
<proteinExistence type="predicted"/>